<name>A0A368KJ41_9GAMM</name>
<dbReference type="Proteomes" id="UP000252387">
    <property type="component" value="Unassembled WGS sequence"/>
</dbReference>
<dbReference type="AlphaFoldDB" id="A0A368KJ41"/>
<accession>A0A368KJ41</accession>
<comment type="caution">
    <text evidence="1">The sequence shown here is derived from an EMBL/GenBank/DDBJ whole genome shotgun (WGS) entry which is preliminary data.</text>
</comment>
<proteinExistence type="predicted"/>
<protein>
    <submittedName>
        <fullName evidence="1">Uncharacterized protein</fullName>
    </submittedName>
</protein>
<evidence type="ECO:0000313" key="2">
    <source>
        <dbReference type="Proteomes" id="UP000252387"/>
    </source>
</evidence>
<dbReference type="EMBL" id="QFWQ01000003">
    <property type="protein sequence ID" value="RCS31188.1"/>
    <property type="molecule type" value="Genomic_DNA"/>
</dbReference>
<evidence type="ECO:0000313" key="1">
    <source>
        <dbReference type="EMBL" id="RCS31188.1"/>
    </source>
</evidence>
<dbReference type="OrthoDB" id="5958972at2"/>
<reference evidence="1 2" key="1">
    <citation type="submission" date="2018-05" db="EMBL/GenBank/DDBJ databases">
        <title>Draft genome sequence of Rhodanobacter denitrificans Yn1 isolated from gold copper mine.</title>
        <authorList>
            <person name="Yang N."/>
            <person name="Mazhar H.S."/>
            <person name="Rensing C."/>
        </authorList>
    </citation>
    <scope>NUCLEOTIDE SEQUENCE [LARGE SCALE GENOMIC DNA]</scope>
    <source>
        <strain evidence="1 2">Yn1</strain>
    </source>
</reference>
<sequence length="216" mass="23948">MYAQIATLNPLPAALQSPAWAGSRHPNRRRHMGDFLIRAEALAHFNQLLARLQHFPLDRDQLATASRELAGTASPTRSASIHQRLQLADAVERMVGDTAWQPADEVIAPARMVMDYVHGRHTLITGSLPPVKRLDDAILVEAAWPQLAGEVDSYLDFCRLRAIEAELRGCAVGQLNFARADWLQGRHAEAGLIAHCRQVGESSYLPTPATRSFRVY</sequence>
<gene>
    <name evidence="1" type="ORF">DEO45_05500</name>
</gene>
<dbReference type="RefSeq" id="WP_114341263.1">
    <property type="nucleotide sequence ID" value="NZ_QFWQ01000003.1"/>
</dbReference>
<organism evidence="1 2">
    <name type="scientific">Rhodanobacter denitrificans</name>
    <dbReference type="NCBI Taxonomy" id="666685"/>
    <lineage>
        <taxon>Bacteria</taxon>
        <taxon>Pseudomonadati</taxon>
        <taxon>Pseudomonadota</taxon>
        <taxon>Gammaproteobacteria</taxon>
        <taxon>Lysobacterales</taxon>
        <taxon>Rhodanobacteraceae</taxon>
        <taxon>Rhodanobacter</taxon>
    </lineage>
</organism>
<keyword evidence="2" id="KW-1185">Reference proteome</keyword>